<evidence type="ECO:0008006" key="4">
    <source>
        <dbReference type="Google" id="ProtNLM"/>
    </source>
</evidence>
<accession>A0A3N2PKH8</accession>
<organism evidence="2 3">
    <name type="scientific">Sodiomyces alkalinus (strain CBS 110278 / VKM F-3762 / F11)</name>
    <name type="common">Alkaliphilic filamentous fungus</name>
    <dbReference type="NCBI Taxonomy" id="1314773"/>
    <lineage>
        <taxon>Eukaryota</taxon>
        <taxon>Fungi</taxon>
        <taxon>Dikarya</taxon>
        <taxon>Ascomycota</taxon>
        <taxon>Pezizomycotina</taxon>
        <taxon>Sordariomycetes</taxon>
        <taxon>Hypocreomycetidae</taxon>
        <taxon>Glomerellales</taxon>
        <taxon>Plectosphaerellaceae</taxon>
        <taxon>Sodiomyces</taxon>
    </lineage>
</organism>
<dbReference type="OrthoDB" id="5407351at2759"/>
<evidence type="ECO:0000313" key="3">
    <source>
        <dbReference type="Proteomes" id="UP000272025"/>
    </source>
</evidence>
<feature type="compositionally biased region" description="Polar residues" evidence="1">
    <location>
        <begin position="1"/>
        <end position="23"/>
    </location>
</feature>
<evidence type="ECO:0000256" key="1">
    <source>
        <dbReference type="SAM" id="MobiDB-lite"/>
    </source>
</evidence>
<feature type="compositionally biased region" description="Basic and acidic residues" evidence="1">
    <location>
        <begin position="374"/>
        <end position="393"/>
    </location>
</feature>
<evidence type="ECO:0000313" key="2">
    <source>
        <dbReference type="EMBL" id="ROT34930.1"/>
    </source>
</evidence>
<name>A0A3N2PKH8_SODAK</name>
<proteinExistence type="predicted"/>
<reference evidence="2 3" key="1">
    <citation type="journal article" date="2018" name="Mol. Ecol.">
        <title>The obligate alkalophilic soda-lake fungus Sodiomyces alkalinus has shifted to a protein diet.</title>
        <authorList>
            <person name="Grum-Grzhimaylo A.A."/>
            <person name="Falkoski D.L."/>
            <person name="van den Heuvel J."/>
            <person name="Valero-Jimenez C.A."/>
            <person name="Min B."/>
            <person name="Choi I.G."/>
            <person name="Lipzen A."/>
            <person name="Daum C.G."/>
            <person name="Aanen D.K."/>
            <person name="Tsang A."/>
            <person name="Henrissat B."/>
            <person name="Bilanenko E.N."/>
            <person name="de Vries R.P."/>
            <person name="van Kan J.A.L."/>
            <person name="Grigoriev I.V."/>
            <person name="Debets A.J.M."/>
        </authorList>
    </citation>
    <scope>NUCLEOTIDE SEQUENCE [LARGE SCALE GENOMIC DNA]</scope>
    <source>
        <strain evidence="2 3">F11</strain>
    </source>
</reference>
<dbReference type="Proteomes" id="UP000272025">
    <property type="component" value="Unassembled WGS sequence"/>
</dbReference>
<feature type="region of interest" description="Disordered" evidence="1">
    <location>
        <begin position="361"/>
        <end position="393"/>
    </location>
</feature>
<dbReference type="AlphaFoldDB" id="A0A3N2PKH8"/>
<dbReference type="RefSeq" id="XP_028462736.1">
    <property type="nucleotide sequence ID" value="XM_028613640.1"/>
</dbReference>
<sequence length="393" mass="41487">MADTCGGSTPLKSFTQYGSQDRSLQQDRVVHGPAAAGPSTFRSNGPAASGQASASYQAFTAGNVLNAPSLPAPGLFSGQGPEAYSGHSVRHGTLLTGLEARAGMEHPQANNSQVASRVEVASWAHEFHRLAPNVAVPGAGIAPSQHQGMGGPAAHTQYAHSFVPPAYHYPAPPPMLPQQTWASHSPVVGNNVSSSETRSMRAPEEDFDDAMNAWMRLHGPKDQETRENVDAIMESMAEQLEAGERSGVATRTLPDVANLTLEDTTTTQVNSAPISAANGTLDTVTALPVTSPVIAQSDNQSTGTADTETKNPARSEIAEAARQLLEVISHEKGDKWKNSRFVSLMQNFSDGSKDIIDNEIREVGDSSVNTVSQADEKTTPSRPEKGKGLETAS</sequence>
<dbReference type="GeneID" id="39582118"/>
<gene>
    <name evidence="2" type="ORF">SODALDRAFT_353377</name>
</gene>
<keyword evidence="3" id="KW-1185">Reference proteome</keyword>
<feature type="compositionally biased region" description="Polar residues" evidence="1">
    <location>
        <begin position="293"/>
        <end position="306"/>
    </location>
</feature>
<dbReference type="STRING" id="1314773.A0A3N2PKH8"/>
<protein>
    <recommendedName>
        <fullName evidence="4">Peroxin 20</fullName>
    </recommendedName>
</protein>
<dbReference type="EMBL" id="ML119062">
    <property type="protein sequence ID" value="ROT34930.1"/>
    <property type="molecule type" value="Genomic_DNA"/>
</dbReference>
<feature type="region of interest" description="Disordered" evidence="1">
    <location>
        <begin position="1"/>
        <end position="26"/>
    </location>
</feature>
<feature type="region of interest" description="Disordered" evidence="1">
    <location>
        <begin position="293"/>
        <end position="313"/>
    </location>
</feature>